<keyword evidence="1" id="KW-0472">Membrane</keyword>
<dbReference type="Gene3D" id="2.40.320.10">
    <property type="entry name" value="Hypothetical Protein Pfu-838710-001"/>
    <property type="match status" value="1"/>
</dbReference>
<proteinExistence type="predicted"/>
<feature type="transmembrane region" description="Helical" evidence="1">
    <location>
        <begin position="337"/>
        <end position="358"/>
    </location>
</feature>
<dbReference type="eggNOG" id="ENOG502QVQD">
    <property type="taxonomic scope" value="Eukaryota"/>
</dbReference>
<dbReference type="GO" id="GO:0070300">
    <property type="term" value="F:phosphatidic acid binding"/>
    <property type="evidence" value="ECO:0007669"/>
    <property type="project" value="TreeGrafter"/>
</dbReference>
<evidence type="ECO:0000259" key="2">
    <source>
        <dbReference type="Pfam" id="PF13521"/>
    </source>
</evidence>
<dbReference type="PANTHER" id="PTHR34932">
    <property type="entry name" value="TRPL TRANSLOCATION DEFECT PROTEIN 14"/>
    <property type="match status" value="1"/>
</dbReference>
<feature type="domain" description="NadR/Ttd14 AAA" evidence="2">
    <location>
        <begin position="750"/>
        <end position="924"/>
    </location>
</feature>
<accession>A0A1I7SM41</accession>
<evidence type="ECO:0000313" key="3">
    <source>
        <dbReference type="Proteomes" id="UP000095284"/>
    </source>
</evidence>
<reference evidence="4" key="1">
    <citation type="submission" date="2016-11" db="UniProtKB">
        <authorList>
            <consortium name="WormBaseParasite"/>
        </authorList>
    </citation>
    <scope>IDENTIFICATION</scope>
</reference>
<protein>
    <submittedName>
        <fullName evidence="4">AAA_28 domain-containing protein</fullName>
    </submittedName>
</protein>
<dbReference type="InterPro" id="IPR033469">
    <property type="entry name" value="CYTH-like_dom_sf"/>
</dbReference>
<dbReference type="InterPro" id="IPR038727">
    <property type="entry name" value="NadR/Ttd14_AAA_dom"/>
</dbReference>
<dbReference type="Gene3D" id="3.40.50.300">
    <property type="entry name" value="P-loop containing nucleotide triphosphate hydrolases"/>
    <property type="match status" value="1"/>
</dbReference>
<dbReference type="FunFam" id="3.40.50.300:FF:001321">
    <property type="entry name" value="Uncharacterized protein, isoform B"/>
    <property type="match status" value="1"/>
</dbReference>
<evidence type="ECO:0000313" key="4">
    <source>
        <dbReference type="WBParaSite" id="BXY_1412500.1"/>
    </source>
</evidence>
<feature type="transmembrane region" description="Helical" evidence="1">
    <location>
        <begin position="47"/>
        <end position="68"/>
    </location>
</feature>
<feature type="transmembrane region" description="Helical" evidence="1">
    <location>
        <begin position="234"/>
        <end position="253"/>
    </location>
</feature>
<feature type="transmembrane region" description="Helical" evidence="1">
    <location>
        <begin position="295"/>
        <end position="316"/>
    </location>
</feature>
<dbReference type="Proteomes" id="UP000095284">
    <property type="component" value="Unplaced"/>
</dbReference>
<feature type="transmembrane region" description="Helical" evidence="1">
    <location>
        <begin position="12"/>
        <end position="41"/>
    </location>
</feature>
<dbReference type="InterPro" id="IPR053227">
    <property type="entry name" value="TRPL-trafficking_regulator"/>
</dbReference>
<dbReference type="PANTHER" id="PTHR34932:SF1">
    <property type="entry name" value="TRPL TRANSLOCATION DEFECT PROTEIN 14"/>
    <property type="match status" value="1"/>
</dbReference>
<dbReference type="InterPro" id="IPR027417">
    <property type="entry name" value="P-loop_NTPase"/>
</dbReference>
<feature type="transmembrane region" description="Helical" evidence="1">
    <location>
        <begin position="211"/>
        <end position="228"/>
    </location>
</feature>
<dbReference type="GO" id="GO:0045494">
    <property type="term" value="P:photoreceptor cell maintenance"/>
    <property type="evidence" value="ECO:0007669"/>
    <property type="project" value="TreeGrafter"/>
</dbReference>
<dbReference type="GO" id="GO:0035091">
    <property type="term" value="F:phosphatidylinositol binding"/>
    <property type="evidence" value="ECO:0007669"/>
    <property type="project" value="TreeGrafter"/>
</dbReference>
<dbReference type="AlphaFoldDB" id="A0A1I7SM41"/>
<dbReference type="WBParaSite" id="BXY_1412500.1">
    <property type="protein sequence ID" value="BXY_1412500.1"/>
    <property type="gene ID" value="BXY_1412500"/>
</dbReference>
<dbReference type="Pfam" id="PF13521">
    <property type="entry name" value="AAA_28"/>
    <property type="match status" value="1"/>
</dbReference>
<sequence>MNMVVEGSIVDVGVVVLVVVLVVPVVDVVAVLAVVVVVVVVVEIGTVTVLLTTVVVVIVIVAVGNAVVELVEVTVVVGAVGNNVKRVVVLDAALVEVVGKVGKRVKEVLVLGLDVVEVVVGSVGIRGNGVIATDAVVVVVVDIVVGGAGNSEAIVVVLADVEVVVVGGVGRRVKSDVVPVDEAAGAVGNKVNNAVVLELVVVVVGKVGKRVNTIVVLGVVVVVLRVGIKLKGNVPVVVVAGVVTVGIGGKRVGNVATAKRFRKDVVVVGEEVVVMGVVVVVLAVVVVVVVVDVVVVVPVVVGIVVVVALTPIVVTVCGNKVIGGIVGNNVNGTGVEVIIKGAVAIVVVNVEVVVGGIVWSKLKGSPPVEAVPAVVVVEGTVTVGNGGKRVDNVAIEKRLGICVVVVVEVVLGAVGNIVKGLVVLEVAVVVLVGIVGKRVSVVVLGLRVVVIGIVGNRGERVVVPWVPVLVVVRVDVTGIVGNVRGRIVIVGAGGNREKIVVELGIPVVVVDPVIAVGNEVNMLVVIGLIEVVVVGMVGNRVKTVVLTVVVVGVVGTVGNRVKTGLVLVLDAVVVMVEGKGVVGRRVGNNVNGTPVVILDGNTVVAEPFNPNNAGILGIVVDFLFQTQEEPFSLFSRGIPSITVASGVSTQKGHKIWGSEMISEGENEQYLEGHISVRQEVRKGEKSNGTTSDYSSGAESVDNYFVEQLLIDTKAFHPADILANTIRTFSIDSPVFQMAEPSKPENFRTYRLVLTGGPCGGKTTGQERLATFFENAGWKVFTVPETATVLLGGGVKFAELSDTQSFTFQRDLLSTLIRIEEVFFNQASLVKDRNVLIICDRGAMDPSAYMPPEGWNKILDDLKLDPFELRENRYNQVVHMVTAADGAENYYTLANNAARSEGLRQALEQDRVTRNAWVGHPYVDVVDNSEVKKFDDKILKLISVVCDRVGLEYQDRLAKNSRKRKWLVREFEESRFPRYEEFDVTHDYLLADKPNIQVRIRTRCQNGRSTYTITTRQFIDPEPVETRMQITEREYQRYLTMKDTSRATLHKKRRCFNFGSQYFHMDVYVNPLPPACNGHPLIILETYTIKPPGSAEPELPSFLTVEREITSDPNFSMYELSKQTSNGFVHHNKTH</sequence>
<dbReference type="GO" id="GO:0005525">
    <property type="term" value="F:GTP binding"/>
    <property type="evidence" value="ECO:0007669"/>
    <property type="project" value="TreeGrafter"/>
</dbReference>
<name>A0A1I7SM41_BURXY</name>
<feature type="transmembrane region" description="Helical" evidence="1">
    <location>
        <begin position="265"/>
        <end position="289"/>
    </location>
</feature>
<evidence type="ECO:0000256" key="1">
    <source>
        <dbReference type="SAM" id="Phobius"/>
    </source>
</evidence>
<keyword evidence="1" id="KW-0812">Transmembrane</keyword>
<organism evidence="3 4">
    <name type="scientific">Bursaphelenchus xylophilus</name>
    <name type="common">Pinewood nematode worm</name>
    <name type="synonym">Aphelenchoides xylophilus</name>
    <dbReference type="NCBI Taxonomy" id="6326"/>
    <lineage>
        <taxon>Eukaryota</taxon>
        <taxon>Metazoa</taxon>
        <taxon>Ecdysozoa</taxon>
        <taxon>Nematoda</taxon>
        <taxon>Chromadorea</taxon>
        <taxon>Rhabditida</taxon>
        <taxon>Tylenchina</taxon>
        <taxon>Tylenchomorpha</taxon>
        <taxon>Aphelenchoidea</taxon>
        <taxon>Aphelenchoididae</taxon>
        <taxon>Bursaphelenchus</taxon>
    </lineage>
</organism>
<dbReference type="SUPFAM" id="SSF55154">
    <property type="entry name" value="CYTH-like phosphatases"/>
    <property type="match status" value="1"/>
</dbReference>
<keyword evidence="1" id="KW-1133">Transmembrane helix</keyword>